<dbReference type="InParanoid" id="J9DML1"/>
<reference evidence="2" key="2">
    <citation type="submission" date="2015-07" db="EMBL/GenBank/DDBJ databases">
        <title>Contrasting host-pathogen interactions and genome evolution in two generalist and specialist microsporidian pathogens of mosquitoes.</title>
        <authorList>
            <consortium name="The Broad Institute Genomics Platform"/>
            <consortium name="The Broad Institute Genome Sequencing Center for Infectious Disease"/>
            <person name="Cuomo C.A."/>
            <person name="Sanscrainte N.D."/>
            <person name="Goldberg J.M."/>
            <person name="Heiman D."/>
            <person name="Young S."/>
            <person name="Zeng Q."/>
            <person name="Becnel J.J."/>
            <person name="Birren B.W."/>
        </authorList>
    </citation>
    <scope>NUCLEOTIDE SEQUENCE [LARGE SCALE GENOMIC DNA]</scope>
    <source>
        <strain evidence="2">USNM 41457</strain>
    </source>
</reference>
<organism evidence="1 2">
    <name type="scientific">Edhazardia aedis (strain USNM 41457)</name>
    <name type="common">Microsporidian parasite</name>
    <dbReference type="NCBI Taxonomy" id="1003232"/>
    <lineage>
        <taxon>Eukaryota</taxon>
        <taxon>Fungi</taxon>
        <taxon>Fungi incertae sedis</taxon>
        <taxon>Microsporidia</taxon>
        <taxon>Edhazardia</taxon>
    </lineage>
</organism>
<dbReference type="AlphaFoldDB" id="J9DML1"/>
<evidence type="ECO:0000313" key="1">
    <source>
        <dbReference type="EMBL" id="EJW03835.1"/>
    </source>
</evidence>
<reference evidence="1 2" key="1">
    <citation type="submission" date="2011-08" db="EMBL/GenBank/DDBJ databases">
        <authorList>
            <person name="Liu Z.J."/>
            <person name="Shi F.L."/>
            <person name="Lu J.Q."/>
            <person name="Li M."/>
            <person name="Wang Z.L."/>
        </authorList>
    </citation>
    <scope>NUCLEOTIDE SEQUENCE [LARGE SCALE GENOMIC DNA]</scope>
    <source>
        <strain evidence="1 2">USNM 41457</strain>
    </source>
</reference>
<proteinExistence type="predicted"/>
<accession>J9DML1</accession>
<name>J9DML1_EDHAE</name>
<dbReference type="VEuPathDB" id="MicrosporidiaDB:EDEG_01871"/>
<gene>
    <name evidence="1" type="ORF">EDEG_01871</name>
</gene>
<comment type="caution">
    <text evidence="1">The sequence shown here is derived from an EMBL/GenBank/DDBJ whole genome shotgun (WGS) entry which is preliminary data.</text>
</comment>
<dbReference type="HOGENOM" id="CLU_1337494_0_0_1"/>
<sequence length="205" mass="23981">MVKKFKQEKMYIFILLLLQLTYPFYYLNYNLEYQKAFRDSLFYMDRITNHDSKAALNQPFNLLIFLKDTIPTLYLQLSPDYFVNAVKETSIPVTENAGAFAALVPAVEEKNSYYLIMGNQKICNNGIVDRITMCNSNYDYGRNALWYLNFTEGGVAFSRGNRCLTIIRSTLTFLDREAYFCKMRPCIEGHRDQTFVLGYTSQFYS</sequence>
<protein>
    <submittedName>
        <fullName evidence="1">Uncharacterized protein</fullName>
    </submittedName>
</protein>
<dbReference type="Proteomes" id="UP000003163">
    <property type="component" value="Unassembled WGS sequence"/>
</dbReference>
<dbReference type="EMBL" id="AFBI03000029">
    <property type="protein sequence ID" value="EJW03835.1"/>
    <property type="molecule type" value="Genomic_DNA"/>
</dbReference>
<keyword evidence="2" id="KW-1185">Reference proteome</keyword>
<evidence type="ECO:0000313" key="2">
    <source>
        <dbReference type="Proteomes" id="UP000003163"/>
    </source>
</evidence>